<sequence>MSAPALIKQADLKRIAAVARSENVTITIEIGGGKFTVSPIIQDIHTSKAVDADITYGGNSLASWRNRRADKSRGNP</sequence>
<dbReference type="EMBL" id="JACIDU010000007">
    <property type="protein sequence ID" value="MBB4103543.1"/>
    <property type="molecule type" value="Genomic_DNA"/>
</dbReference>
<name>A0A7W6K1Q4_9HYPH</name>
<organism evidence="1 2">
    <name type="scientific">Allorhizobium borbori</name>
    <dbReference type="NCBI Taxonomy" id="485907"/>
    <lineage>
        <taxon>Bacteria</taxon>
        <taxon>Pseudomonadati</taxon>
        <taxon>Pseudomonadota</taxon>
        <taxon>Alphaproteobacteria</taxon>
        <taxon>Hyphomicrobiales</taxon>
        <taxon>Rhizobiaceae</taxon>
        <taxon>Rhizobium/Agrobacterium group</taxon>
        <taxon>Allorhizobium</taxon>
    </lineage>
</organism>
<proteinExistence type="predicted"/>
<evidence type="ECO:0000313" key="1">
    <source>
        <dbReference type="EMBL" id="MBB4103543.1"/>
    </source>
</evidence>
<protein>
    <submittedName>
        <fullName evidence="1">Uncharacterized protein</fullName>
    </submittedName>
</protein>
<accession>A0A7W6K1Q4</accession>
<dbReference type="AlphaFoldDB" id="A0A7W6K1Q4"/>
<comment type="caution">
    <text evidence="1">The sequence shown here is derived from an EMBL/GenBank/DDBJ whole genome shotgun (WGS) entry which is preliminary data.</text>
</comment>
<reference evidence="1 2" key="1">
    <citation type="submission" date="2020-08" db="EMBL/GenBank/DDBJ databases">
        <title>Genomic Encyclopedia of Type Strains, Phase IV (KMG-IV): sequencing the most valuable type-strain genomes for metagenomic binning, comparative biology and taxonomic classification.</title>
        <authorList>
            <person name="Goeker M."/>
        </authorList>
    </citation>
    <scope>NUCLEOTIDE SEQUENCE [LARGE SCALE GENOMIC DNA]</scope>
    <source>
        <strain evidence="1 2">DSM 26385</strain>
    </source>
</reference>
<evidence type="ECO:0000313" key="2">
    <source>
        <dbReference type="Proteomes" id="UP000584824"/>
    </source>
</evidence>
<dbReference type="Proteomes" id="UP000584824">
    <property type="component" value="Unassembled WGS sequence"/>
</dbReference>
<keyword evidence="2" id="KW-1185">Reference proteome</keyword>
<gene>
    <name evidence="1" type="ORF">GGQ66_002101</name>
</gene>
<dbReference type="RefSeq" id="WP_183792173.1">
    <property type="nucleotide sequence ID" value="NZ_JACIDU010000007.1"/>
</dbReference>